<gene>
    <name evidence="10" type="ORF">Poli38472_011439</name>
</gene>
<dbReference type="CDD" id="cd00839">
    <property type="entry name" value="MPP_PAPs"/>
    <property type="match status" value="1"/>
</dbReference>
<feature type="signal peptide" evidence="6">
    <location>
        <begin position="1"/>
        <end position="21"/>
    </location>
</feature>
<evidence type="ECO:0000256" key="2">
    <source>
        <dbReference type="ARBA" id="ARBA00011738"/>
    </source>
</evidence>
<dbReference type="PANTHER" id="PTHR45778:SF7">
    <property type="entry name" value="PURPLE ACID PHOSPHATASE"/>
    <property type="match status" value="1"/>
</dbReference>
<dbReference type="EMBL" id="SPLM01000039">
    <property type="protein sequence ID" value="TMW64559.1"/>
    <property type="molecule type" value="Genomic_DNA"/>
</dbReference>
<keyword evidence="3" id="KW-0964">Secreted</keyword>
<dbReference type="InterPro" id="IPR015914">
    <property type="entry name" value="PAPs_N"/>
</dbReference>
<organism evidence="10 11">
    <name type="scientific">Pythium oligandrum</name>
    <name type="common">Mycoparasitic fungus</name>
    <dbReference type="NCBI Taxonomy" id="41045"/>
    <lineage>
        <taxon>Eukaryota</taxon>
        <taxon>Sar</taxon>
        <taxon>Stramenopiles</taxon>
        <taxon>Oomycota</taxon>
        <taxon>Peronosporomycetes</taxon>
        <taxon>Pythiales</taxon>
        <taxon>Pythiaceae</taxon>
        <taxon>Pythium</taxon>
    </lineage>
</organism>
<keyword evidence="4 6" id="KW-0732">Signal</keyword>
<dbReference type="AlphaFoldDB" id="A0A8K1FKU5"/>
<evidence type="ECO:0000313" key="10">
    <source>
        <dbReference type="EMBL" id="TMW64559.1"/>
    </source>
</evidence>
<dbReference type="GO" id="GO:0003993">
    <property type="term" value="F:acid phosphatase activity"/>
    <property type="evidence" value="ECO:0007669"/>
    <property type="project" value="UniProtKB-EC"/>
</dbReference>
<feature type="domain" description="Purple acid phosphatase N-terminal" evidence="9">
    <location>
        <begin position="174"/>
        <end position="279"/>
    </location>
</feature>
<dbReference type="InterPro" id="IPR041792">
    <property type="entry name" value="MPP_PAP"/>
</dbReference>
<keyword evidence="6" id="KW-0378">Hydrolase</keyword>
<accession>A0A8K1FKU5</accession>
<evidence type="ECO:0000256" key="1">
    <source>
        <dbReference type="ARBA" id="ARBA00004613"/>
    </source>
</evidence>
<dbReference type="Pfam" id="PF16656">
    <property type="entry name" value="Pur_ac_phosph_N"/>
    <property type="match status" value="1"/>
</dbReference>
<comment type="subunit">
    <text evidence="2">Homodimer.</text>
</comment>
<dbReference type="Gene3D" id="3.60.21.10">
    <property type="match status" value="1"/>
</dbReference>
<dbReference type="InterPro" id="IPR029052">
    <property type="entry name" value="Metallo-depent_PP-like"/>
</dbReference>
<dbReference type="GO" id="GO:0046872">
    <property type="term" value="F:metal ion binding"/>
    <property type="evidence" value="ECO:0007669"/>
    <property type="project" value="InterPro"/>
</dbReference>
<dbReference type="Gene3D" id="2.60.40.380">
    <property type="entry name" value="Purple acid phosphatase-like, N-terminal"/>
    <property type="match status" value="1"/>
</dbReference>
<keyword evidence="5" id="KW-0325">Glycoprotein</keyword>
<dbReference type="InterPro" id="IPR008963">
    <property type="entry name" value="Purple_acid_Pase-like_N"/>
</dbReference>
<dbReference type="InterPro" id="IPR004843">
    <property type="entry name" value="Calcineurin-like_PHP"/>
</dbReference>
<dbReference type="GO" id="GO:0005576">
    <property type="term" value="C:extracellular region"/>
    <property type="evidence" value="ECO:0007669"/>
    <property type="project" value="UniProtKB-SubCell"/>
</dbReference>
<evidence type="ECO:0000259" key="7">
    <source>
        <dbReference type="Pfam" id="PF00149"/>
    </source>
</evidence>
<comment type="subcellular location">
    <subcellularLocation>
        <location evidence="1">Secreted</location>
    </subcellularLocation>
</comment>
<evidence type="ECO:0000313" key="11">
    <source>
        <dbReference type="Proteomes" id="UP000794436"/>
    </source>
</evidence>
<proteinExistence type="inferred from homology"/>
<dbReference type="SUPFAM" id="SSF56300">
    <property type="entry name" value="Metallo-dependent phosphatases"/>
    <property type="match status" value="1"/>
</dbReference>
<protein>
    <recommendedName>
        <fullName evidence="6">Purple acid phosphatase</fullName>
        <ecNumber evidence="6">3.1.3.2</ecNumber>
    </recommendedName>
</protein>
<dbReference type="Pfam" id="PF14008">
    <property type="entry name" value="Metallophos_C"/>
    <property type="match status" value="1"/>
</dbReference>
<dbReference type="Proteomes" id="UP000794436">
    <property type="component" value="Unassembled WGS sequence"/>
</dbReference>
<comment type="caution">
    <text evidence="10">The sequence shown here is derived from an EMBL/GenBank/DDBJ whole genome shotgun (WGS) entry which is preliminary data.</text>
</comment>
<comment type="catalytic activity">
    <reaction evidence="6">
        <text>a phosphate monoester + H2O = an alcohol + phosphate</text>
        <dbReference type="Rhea" id="RHEA:15017"/>
        <dbReference type="ChEBI" id="CHEBI:15377"/>
        <dbReference type="ChEBI" id="CHEBI:30879"/>
        <dbReference type="ChEBI" id="CHEBI:43474"/>
        <dbReference type="ChEBI" id="CHEBI:67140"/>
        <dbReference type="EC" id="3.1.3.2"/>
    </reaction>
</comment>
<evidence type="ECO:0000259" key="8">
    <source>
        <dbReference type="Pfam" id="PF14008"/>
    </source>
</evidence>
<keyword evidence="11" id="KW-1185">Reference proteome</keyword>
<name>A0A8K1FKU5_PYTOL</name>
<feature type="domain" description="Calcineurin-like phosphoesterase" evidence="7">
    <location>
        <begin position="290"/>
        <end position="520"/>
    </location>
</feature>
<dbReference type="PANTHER" id="PTHR45778">
    <property type="entry name" value="PURPLE ACID PHOSPHATASE-RELATED"/>
    <property type="match status" value="1"/>
</dbReference>
<dbReference type="OrthoDB" id="45007at2759"/>
<evidence type="ECO:0000256" key="5">
    <source>
        <dbReference type="ARBA" id="ARBA00023180"/>
    </source>
</evidence>
<evidence type="ECO:0000259" key="9">
    <source>
        <dbReference type="Pfam" id="PF16656"/>
    </source>
</evidence>
<comment type="similarity">
    <text evidence="6">Belongs to the metallophosphoesterase superfamily. Purple acid phosphatase family.</text>
</comment>
<dbReference type="InterPro" id="IPR025733">
    <property type="entry name" value="PAPs_C"/>
</dbReference>
<feature type="chain" id="PRO_5035490235" description="Purple acid phosphatase" evidence="6">
    <location>
        <begin position="22"/>
        <end position="619"/>
    </location>
</feature>
<dbReference type="SUPFAM" id="SSF49363">
    <property type="entry name" value="Purple acid phosphatase, N-terminal domain"/>
    <property type="match status" value="1"/>
</dbReference>
<dbReference type="EC" id="3.1.3.2" evidence="6"/>
<sequence>MMTPWRVYSVILLHVTAIASPLQESEPCPEASCRFASRTTPFGGNLLFQAFARLENDEDALFRLSTEALLMVSAKEIDLLDAVTVSYQLQGFEPTQKDWIGIYCIDEHEESLPDRDYMDWRWTEGRSAGCIHVGSLVNMRCAWQFRFFTLSETGEFIKVGESDTVRFRGGPTEPQQVHLALTEQPNSMRVMWTSAAAHAPKVWYGVSSKNLTESSRATSTTYAADDMCGTPATLVSAQFYRDPGMLNSAVMSDLRPNTTYYYAVGSDHDGRSAVHEVQTPPEPSLDMPPMSFFVFGDLGDWNIRPTGDKPVDRTATTIQLMYEDLNDPSRTYAAIFHVGDLSYAMGRTYLWDQFGSMIEPVAARLPYMVGVGNHEYDYLSGGEKDPSGASGNGFHPSFGNYAGDSQGECGVPYNKRYIMPANGNQAFWWSVDIGLTHHVMISSEHDFTPSSVMYKWLEQDLAQVDRRKTPWLILHTHRPLYCSVRFAGDYKLSLSLRRHLEPLLAKYHVDLVFSGHYHAYERTCPVFDGYCRDSVRGNDGFEHVQAPVHIMVGAAGADLATGQYYDVSWRAAALMDFGYGRLHVHNTTHAHFEFKHNHNRTVVDATWIISSHNWTLPEH</sequence>
<evidence type="ECO:0000256" key="4">
    <source>
        <dbReference type="ARBA" id="ARBA00022729"/>
    </source>
</evidence>
<evidence type="ECO:0000256" key="6">
    <source>
        <dbReference type="RuleBase" id="RU361203"/>
    </source>
</evidence>
<evidence type="ECO:0000256" key="3">
    <source>
        <dbReference type="ARBA" id="ARBA00022525"/>
    </source>
</evidence>
<dbReference type="Pfam" id="PF00149">
    <property type="entry name" value="Metallophos"/>
    <property type="match status" value="1"/>
</dbReference>
<feature type="domain" description="Purple acid phosphatase C-terminal" evidence="8">
    <location>
        <begin position="546"/>
        <end position="604"/>
    </location>
</feature>
<reference evidence="10" key="1">
    <citation type="submission" date="2019-03" db="EMBL/GenBank/DDBJ databases">
        <title>Long read genome sequence of the mycoparasitic Pythium oligandrum ATCC 38472 isolated from sugarbeet rhizosphere.</title>
        <authorList>
            <person name="Gaulin E."/>
        </authorList>
    </citation>
    <scope>NUCLEOTIDE SEQUENCE</scope>
    <source>
        <strain evidence="10">ATCC 38472_TT</strain>
    </source>
</reference>